<evidence type="ECO:0000313" key="3">
    <source>
        <dbReference type="EMBL" id="KAK6318366.1"/>
    </source>
</evidence>
<dbReference type="SUPFAM" id="SSF55729">
    <property type="entry name" value="Acyl-CoA N-acyltransferases (Nat)"/>
    <property type="match status" value="1"/>
</dbReference>
<keyword evidence="1" id="KW-0175">Coiled coil</keyword>
<evidence type="ECO:0000256" key="2">
    <source>
        <dbReference type="SAM" id="MobiDB-lite"/>
    </source>
</evidence>
<dbReference type="EMBL" id="JAGTTL010000009">
    <property type="protein sequence ID" value="KAK6318366.1"/>
    <property type="molecule type" value="Genomic_DNA"/>
</dbReference>
<dbReference type="Proteomes" id="UP001356427">
    <property type="component" value="Unassembled WGS sequence"/>
</dbReference>
<evidence type="ECO:0000313" key="4">
    <source>
        <dbReference type="Proteomes" id="UP001356427"/>
    </source>
</evidence>
<dbReference type="InterPro" id="IPR016181">
    <property type="entry name" value="Acyl_CoA_acyltransferase"/>
</dbReference>
<reference evidence="3 4" key="1">
    <citation type="submission" date="2021-04" db="EMBL/GenBank/DDBJ databases">
        <authorList>
            <person name="De Guttry C."/>
            <person name="Zahm M."/>
            <person name="Klopp C."/>
            <person name="Cabau C."/>
            <person name="Louis A."/>
            <person name="Berthelot C."/>
            <person name="Parey E."/>
            <person name="Roest Crollius H."/>
            <person name="Montfort J."/>
            <person name="Robinson-Rechavi M."/>
            <person name="Bucao C."/>
            <person name="Bouchez O."/>
            <person name="Gislard M."/>
            <person name="Lluch J."/>
            <person name="Milhes M."/>
            <person name="Lampietro C."/>
            <person name="Lopez Roques C."/>
            <person name="Donnadieu C."/>
            <person name="Braasch I."/>
            <person name="Desvignes T."/>
            <person name="Postlethwait J."/>
            <person name="Bobe J."/>
            <person name="Wedekind C."/>
            <person name="Guiguen Y."/>
        </authorList>
    </citation>
    <scope>NUCLEOTIDE SEQUENCE [LARGE SCALE GENOMIC DNA]</scope>
    <source>
        <strain evidence="3">Cs_M1</strain>
        <tissue evidence="3">Blood</tissue>
    </source>
</reference>
<proteinExistence type="predicted"/>
<feature type="compositionally biased region" description="Acidic residues" evidence="2">
    <location>
        <begin position="162"/>
        <end position="180"/>
    </location>
</feature>
<gene>
    <name evidence="3" type="ORF">J4Q44_G00116570</name>
</gene>
<dbReference type="Gene3D" id="3.40.630.30">
    <property type="match status" value="1"/>
</dbReference>
<sequence length="460" mass="51991">METAQSSGNSKHRLQAAGKVNKEPVNMDGCVVRLHTVKFKPKIDGSRGDFTAQPIKVHFYELLGISDATELVPQVDNKDILSSVVALFDVSLPDVGPRDVHDTVHSHGTHTIILLRQQSDVLEEYRSRTLPCPRREPVSSPVPAVVNGDRESEGRYLQVFSESEDSSDDSADEHEEGEEGTEPRSAWETFCTGLEEFLARARERRAQREAPVEDQQLPLTAVGAESLIVGAAAYELKTLSTGEKVLQLSLMATRKRYRNCGVGRYIIELLKTQSVCGAYDAFLAHADTDAVDFFSRCGLTDDALLNDKFREVRDEWTNTTLMSYLPPFTTESESRNPGFSLMLPELKLEVEMARTKALAAYQQQAVCVTRLVREVKTLREQLELRRRDVDNLNNELNKERDRRHRVERQFLEYKLRKTRQLLERQVIYDSDDPDQNDPESPSEPISSPPSPLDLSLDAEM</sequence>
<feature type="region of interest" description="Disordered" evidence="2">
    <location>
        <begin position="426"/>
        <end position="460"/>
    </location>
</feature>
<accession>A0AAN8QZN4</accession>
<feature type="coiled-coil region" evidence="1">
    <location>
        <begin position="375"/>
        <end position="409"/>
    </location>
</feature>
<name>A0AAN8QZN4_9TELE</name>
<evidence type="ECO:0008006" key="5">
    <source>
        <dbReference type="Google" id="ProtNLM"/>
    </source>
</evidence>
<evidence type="ECO:0000256" key="1">
    <source>
        <dbReference type="SAM" id="Coils"/>
    </source>
</evidence>
<protein>
    <recommendedName>
        <fullName evidence="5">N-acetyltransferase domain-containing protein</fullName>
    </recommendedName>
</protein>
<feature type="region of interest" description="Disordered" evidence="2">
    <location>
        <begin position="160"/>
        <end position="185"/>
    </location>
</feature>
<keyword evidence="4" id="KW-1185">Reference proteome</keyword>
<organism evidence="3 4">
    <name type="scientific">Coregonus suidteri</name>
    <dbReference type="NCBI Taxonomy" id="861788"/>
    <lineage>
        <taxon>Eukaryota</taxon>
        <taxon>Metazoa</taxon>
        <taxon>Chordata</taxon>
        <taxon>Craniata</taxon>
        <taxon>Vertebrata</taxon>
        <taxon>Euteleostomi</taxon>
        <taxon>Actinopterygii</taxon>
        <taxon>Neopterygii</taxon>
        <taxon>Teleostei</taxon>
        <taxon>Protacanthopterygii</taxon>
        <taxon>Salmoniformes</taxon>
        <taxon>Salmonidae</taxon>
        <taxon>Coregoninae</taxon>
        <taxon>Coregonus</taxon>
    </lineage>
</organism>
<dbReference type="AlphaFoldDB" id="A0AAN8QZN4"/>
<comment type="caution">
    <text evidence="3">The sequence shown here is derived from an EMBL/GenBank/DDBJ whole genome shotgun (WGS) entry which is preliminary data.</text>
</comment>